<dbReference type="InterPro" id="IPR036890">
    <property type="entry name" value="HATPase_C_sf"/>
</dbReference>
<keyword evidence="5 9" id="KW-0418">Kinase</keyword>
<dbReference type="PANTHER" id="PTHR43547">
    <property type="entry name" value="TWO-COMPONENT HISTIDINE KINASE"/>
    <property type="match status" value="1"/>
</dbReference>
<dbReference type="InterPro" id="IPR003594">
    <property type="entry name" value="HATPase_dom"/>
</dbReference>
<comment type="caution">
    <text evidence="9">The sequence shown here is derived from an EMBL/GenBank/DDBJ whole genome shotgun (WGS) entry which is preliminary data.</text>
</comment>
<evidence type="ECO:0000256" key="5">
    <source>
        <dbReference type="ARBA" id="ARBA00022777"/>
    </source>
</evidence>
<dbReference type="PROSITE" id="PS50110">
    <property type="entry name" value="RESPONSE_REGULATORY"/>
    <property type="match status" value="2"/>
</dbReference>
<dbReference type="SUPFAM" id="SSF55874">
    <property type="entry name" value="ATPase domain of HSP90 chaperone/DNA topoisomerase II/histidine kinase"/>
    <property type="match status" value="1"/>
</dbReference>
<dbReference type="InterPro" id="IPR011006">
    <property type="entry name" value="CheY-like_superfamily"/>
</dbReference>
<dbReference type="EC" id="2.7.13.3" evidence="2"/>
<dbReference type="PRINTS" id="PR00344">
    <property type="entry name" value="BCTRLSENSOR"/>
</dbReference>
<evidence type="ECO:0000313" key="9">
    <source>
        <dbReference type="EMBL" id="MBB6481785.1"/>
    </source>
</evidence>
<evidence type="ECO:0000256" key="6">
    <source>
        <dbReference type="PROSITE-ProRule" id="PRU00169"/>
    </source>
</evidence>
<dbReference type="Pfam" id="PF00512">
    <property type="entry name" value="HisKA"/>
    <property type="match status" value="1"/>
</dbReference>
<dbReference type="PANTHER" id="PTHR43547:SF2">
    <property type="entry name" value="HYBRID SIGNAL TRANSDUCTION HISTIDINE KINASE C"/>
    <property type="match status" value="1"/>
</dbReference>
<organism evidence="9 10">
    <name type="scientific">Spirochaeta isovalerica</name>
    <dbReference type="NCBI Taxonomy" id="150"/>
    <lineage>
        <taxon>Bacteria</taxon>
        <taxon>Pseudomonadati</taxon>
        <taxon>Spirochaetota</taxon>
        <taxon>Spirochaetia</taxon>
        <taxon>Spirochaetales</taxon>
        <taxon>Spirochaetaceae</taxon>
        <taxon>Spirochaeta</taxon>
    </lineage>
</organism>
<dbReference type="PROSITE" id="PS50109">
    <property type="entry name" value="HIS_KIN"/>
    <property type="match status" value="1"/>
</dbReference>
<dbReference type="InterPro" id="IPR001789">
    <property type="entry name" value="Sig_transdc_resp-reg_receiver"/>
</dbReference>
<dbReference type="Gene3D" id="1.10.287.130">
    <property type="match status" value="1"/>
</dbReference>
<keyword evidence="4" id="KW-0808">Transferase</keyword>
<reference evidence="9 10" key="1">
    <citation type="submission" date="2020-08" db="EMBL/GenBank/DDBJ databases">
        <title>Genomic Encyclopedia of Type Strains, Phase IV (KMG-IV): sequencing the most valuable type-strain genomes for metagenomic binning, comparative biology and taxonomic classification.</title>
        <authorList>
            <person name="Goeker M."/>
        </authorList>
    </citation>
    <scope>NUCLEOTIDE SEQUENCE [LARGE SCALE GENOMIC DNA]</scope>
    <source>
        <strain evidence="9 10">DSM 2461</strain>
    </source>
</reference>
<evidence type="ECO:0000256" key="1">
    <source>
        <dbReference type="ARBA" id="ARBA00000085"/>
    </source>
</evidence>
<dbReference type="AlphaFoldDB" id="A0A841RCQ9"/>
<gene>
    <name evidence="9" type="ORF">HNR50_003466</name>
</gene>
<dbReference type="EMBL" id="JACHGJ010000008">
    <property type="protein sequence ID" value="MBB6481785.1"/>
    <property type="molecule type" value="Genomic_DNA"/>
</dbReference>
<dbReference type="FunFam" id="3.30.565.10:FF:000006">
    <property type="entry name" value="Sensor histidine kinase WalK"/>
    <property type="match status" value="1"/>
</dbReference>
<evidence type="ECO:0000259" key="8">
    <source>
        <dbReference type="PROSITE" id="PS50110"/>
    </source>
</evidence>
<feature type="modified residue" description="4-aspartylphosphate" evidence="6">
    <location>
        <position position="52"/>
    </location>
</feature>
<dbReference type="SMART" id="SM00387">
    <property type="entry name" value="HATPase_c"/>
    <property type="match status" value="1"/>
</dbReference>
<evidence type="ECO:0000256" key="3">
    <source>
        <dbReference type="ARBA" id="ARBA00022553"/>
    </source>
</evidence>
<accession>A0A841RCQ9</accession>
<dbReference type="Pfam" id="PF02518">
    <property type="entry name" value="HATPase_c"/>
    <property type="match status" value="1"/>
</dbReference>
<dbReference type="InterPro" id="IPR005467">
    <property type="entry name" value="His_kinase_dom"/>
</dbReference>
<comment type="catalytic activity">
    <reaction evidence="1">
        <text>ATP + protein L-histidine = ADP + protein N-phospho-L-histidine.</text>
        <dbReference type="EC" id="2.7.13.3"/>
    </reaction>
</comment>
<evidence type="ECO:0000256" key="4">
    <source>
        <dbReference type="ARBA" id="ARBA00022679"/>
    </source>
</evidence>
<protein>
    <recommendedName>
        <fullName evidence="2">histidine kinase</fullName>
        <ecNumber evidence="2">2.7.13.3</ecNumber>
    </recommendedName>
</protein>
<name>A0A841RCQ9_9SPIO</name>
<feature type="domain" description="Histidine kinase" evidence="7">
    <location>
        <begin position="263"/>
        <end position="482"/>
    </location>
</feature>
<keyword evidence="3 6" id="KW-0597">Phosphoprotein</keyword>
<feature type="domain" description="Response regulatory" evidence="8">
    <location>
        <begin position="124"/>
        <end position="241"/>
    </location>
</feature>
<dbReference type="SUPFAM" id="SSF52172">
    <property type="entry name" value="CheY-like"/>
    <property type="match status" value="2"/>
</dbReference>
<evidence type="ECO:0000256" key="2">
    <source>
        <dbReference type="ARBA" id="ARBA00012438"/>
    </source>
</evidence>
<keyword evidence="10" id="KW-1185">Reference proteome</keyword>
<dbReference type="CDD" id="cd00082">
    <property type="entry name" value="HisKA"/>
    <property type="match status" value="1"/>
</dbReference>
<dbReference type="SMART" id="SM00448">
    <property type="entry name" value="REC"/>
    <property type="match status" value="1"/>
</dbReference>
<dbReference type="Proteomes" id="UP000587760">
    <property type="component" value="Unassembled WGS sequence"/>
</dbReference>
<feature type="modified residue" description="4-aspartylphosphate" evidence="6">
    <location>
        <position position="174"/>
    </location>
</feature>
<feature type="domain" description="Response regulatory" evidence="8">
    <location>
        <begin position="3"/>
        <end position="116"/>
    </location>
</feature>
<dbReference type="InterPro" id="IPR003661">
    <property type="entry name" value="HisK_dim/P_dom"/>
</dbReference>
<dbReference type="Gene3D" id="3.40.50.2300">
    <property type="match status" value="2"/>
</dbReference>
<dbReference type="CDD" id="cd00075">
    <property type="entry name" value="HATPase"/>
    <property type="match status" value="1"/>
</dbReference>
<dbReference type="InterPro" id="IPR036097">
    <property type="entry name" value="HisK_dim/P_sf"/>
</dbReference>
<dbReference type="Pfam" id="PF00072">
    <property type="entry name" value="Response_reg"/>
    <property type="match status" value="1"/>
</dbReference>
<evidence type="ECO:0000313" key="10">
    <source>
        <dbReference type="Proteomes" id="UP000587760"/>
    </source>
</evidence>
<evidence type="ECO:0000259" key="7">
    <source>
        <dbReference type="PROSITE" id="PS50109"/>
    </source>
</evidence>
<dbReference type="SUPFAM" id="SSF47384">
    <property type="entry name" value="Homodimeric domain of signal transducing histidine kinase"/>
    <property type="match status" value="1"/>
</dbReference>
<dbReference type="SMART" id="SM00388">
    <property type="entry name" value="HisKA"/>
    <property type="match status" value="1"/>
</dbReference>
<dbReference type="Gene3D" id="3.30.565.10">
    <property type="entry name" value="Histidine kinase-like ATPase, C-terminal domain"/>
    <property type="match status" value="1"/>
</dbReference>
<dbReference type="InterPro" id="IPR004358">
    <property type="entry name" value="Sig_transdc_His_kin-like_C"/>
</dbReference>
<sequence length="482" mass="54700">MDRILIIENNKSVSQQIQQTLEQGDFKAVLCINYNEAAMEIMKGEYFAAIVDMDPGNENWQSTISLISSRAIPVILFSDREYTAELRETLQKKNILEFISKNRKQSYDDLFYAVRRMELNREIKVLIVDDSPSARKISRYILERTKFSVMEAGDGMEALGLIESNPDIRIVICDFEMPHMNGYELVKILREQYNKERLSIIGLSHPSTKASSATFLKSGANDFISKPYSPEEFYCRIITQAELLEAFTKVNNLNEQKNNLIGMVAHDIRVPLANIEMICNRLLEKSRDDLTDHISKALTVISRASGKMMSFLNDLLNITSLEKGQGKLVLRENSLSELVEERLESIFFVSAEKKGISLKMKSEELPAVSFDRDRISQVIDNLISNAVKFTQPGGEIIINLKNKKGRVVFRVWDNGPGMSRYDKEHAFLEFQKLSAKPTGGETSTGLGLAICRKIVLMHKGRIWVESEPGQGAEFCFSLPLEQ</sequence>
<dbReference type="RefSeq" id="WP_184748023.1">
    <property type="nucleotide sequence ID" value="NZ_JACHGJ010000008.1"/>
</dbReference>
<dbReference type="GO" id="GO:0000155">
    <property type="term" value="F:phosphorelay sensor kinase activity"/>
    <property type="evidence" value="ECO:0007669"/>
    <property type="project" value="InterPro"/>
</dbReference>
<proteinExistence type="predicted"/>